<accession>A0A2S6CC69</accession>
<protein>
    <recommendedName>
        <fullName evidence="4">Hydrophobin</fullName>
    </recommendedName>
</protein>
<evidence type="ECO:0000256" key="1">
    <source>
        <dbReference type="SAM" id="SignalP"/>
    </source>
</evidence>
<gene>
    <name evidence="2" type="ORF">CBER1_07938</name>
</gene>
<reference evidence="3" key="1">
    <citation type="journal article" date="2017" name="bioRxiv">
        <title>Conservation of a gene cluster reveals novel cercosporin biosynthetic mechanisms and extends production to the genus Colletotrichum.</title>
        <authorList>
            <person name="de Jonge R."/>
            <person name="Ebert M.K."/>
            <person name="Huitt-Roehl C.R."/>
            <person name="Pal P."/>
            <person name="Suttle J.C."/>
            <person name="Spanner R.E."/>
            <person name="Neubauer J.D."/>
            <person name="Jurick W.M.II."/>
            <person name="Stott K.A."/>
            <person name="Secor G.A."/>
            <person name="Thomma B.P.H.J."/>
            <person name="Van de Peer Y."/>
            <person name="Townsend C.A."/>
            <person name="Bolton M.D."/>
        </authorList>
    </citation>
    <scope>NUCLEOTIDE SEQUENCE [LARGE SCALE GENOMIC DNA]</scope>
    <source>
        <strain evidence="3">CBS538.71</strain>
    </source>
</reference>
<dbReference type="OrthoDB" id="3648449at2759"/>
<proteinExistence type="predicted"/>
<evidence type="ECO:0008006" key="4">
    <source>
        <dbReference type="Google" id="ProtNLM"/>
    </source>
</evidence>
<dbReference type="EMBL" id="PNEN01000496">
    <property type="protein sequence ID" value="PPJ57319.1"/>
    <property type="molecule type" value="Genomic_DNA"/>
</dbReference>
<keyword evidence="3" id="KW-1185">Reference proteome</keyword>
<name>A0A2S6CC69_9PEZI</name>
<dbReference type="Proteomes" id="UP000237631">
    <property type="component" value="Unassembled WGS sequence"/>
</dbReference>
<evidence type="ECO:0000313" key="2">
    <source>
        <dbReference type="EMBL" id="PPJ57319.1"/>
    </source>
</evidence>
<keyword evidence="1" id="KW-0732">Signal</keyword>
<feature type="chain" id="PRO_5015572063" description="Hydrophobin" evidence="1">
    <location>
        <begin position="17"/>
        <end position="102"/>
    </location>
</feature>
<sequence length="102" mass="10576">MQISLIVAALLSTVLARPGFKRQSGDNSPCQPGDELACCASENDNMDTPIMGTACALNIAGKNCGDGVYQCCNVNQNGTINVNVACLALQFKGNPVAVLDLT</sequence>
<dbReference type="AlphaFoldDB" id="A0A2S6CC69"/>
<evidence type="ECO:0000313" key="3">
    <source>
        <dbReference type="Proteomes" id="UP000237631"/>
    </source>
</evidence>
<comment type="caution">
    <text evidence="2">The sequence shown here is derived from an EMBL/GenBank/DDBJ whole genome shotgun (WGS) entry which is preliminary data.</text>
</comment>
<organism evidence="2 3">
    <name type="scientific">Cercospora berteroae</name>
    <dbReference type="NCBI Taxonomy" id="357750"/>
    <lineage>
        <taxon>Eukaryota</taxon>
        <taxon>Fungi</taxon>
        <taxon>Dikarya</taxon>
        <taxon>Ascomycota</taxon>
        <taxon>Pezizomycotina</taxon>
        <taxon>Dothideomycetes</taxon>
        <taxon>Dothideomycetidae</taxon>
        <taxon>Mycosphaerellales</taxon>
        <taxon>Mycosphaerellaceae</taxon>
        <taxon>Cercospora</taxon>
    </lineage>
</organism>
<feature type="signal peptide" evidence="1">
    <location>
        <begin position="1"/>
        <end position="16"/>
    </location>
</feature>